<sequence length="172" mass="17847">MKSLSIKMVLCAGAMAVTQPASAQDRAHLSDMQGLSSVSQRGAAVMASVKISLDGPRNTQSTQPPVRFDLVAGPSFQLSDGQPLQRRTTINGDGFRLSFIPNHSTKLLLNGQPLATHYFSLSAAGSDAKKEGGGGPSTLAIVGGALVLGLGVAYLALEDAVDCNENGEYICE</sequence>
<feature type="chain" id="PRO_5026287629" evidence="1">
    <location>
        <begin position="24"/>
        <end position="172"/>
    </location>
</feature>
<name>A0A6I6L9Y8_9SPHN</name>
<feature type="signal peptide" evidence="1">
    <location>
        <begin position="1"/>
        <end position="23"/>
    </location>
</feature>
<dbReference type="RefSeq" id="WP_158900635.1">
    <property type="nucleotide sequence ID" value="NZ_CP035733.1"/>
</dbReference>
<protein>
    <submittedName>
        <fullName evidence="2">Uncharacterized protein</fullName>
    </submittedName>
</protein>
<dbReference type="KEGG" id="slaa:EUU25_10045"/>
<dbReference type="Proteomes" id="UP000428803">
    <property type="component" value="Chromosome"/>
</dbReference>
<reference evidence="3" key="1">
    <citation type="submission" date="2019-01" db="EMBL/GenBank/DDBJ databases">
        <title>Sphingorhabdus lacus sp.nov., isolated from an oligotrophic freshwater lake.</title>
        <authorList>
            <person name="Park M."/>
        </authorList>
    </citation>
    <scope>NUCLEOTIDE SEQUENCE [LARGE SCALE GENOMIC DNA]</scope>
    <source>
        <strain evidence="3">IMCC1753</strain>
    </source>
</reference>
<evidence type="ECO:0000313" key="2">
    <source>
        <dbReference type="EMBL" id="QGY80927.1"/>
    </source>
</evidence>
<proteinExistence type="predicted"/>
<dbReference type="OrthoDB" id="9844442at2"/>
<organism evidence="2 3">
    <name type="scientific">Sphingorhabdus lacus</name>
    <dbReference type="NCBI Taxonomy" id="392610"/>
    <lineage>
        <taxon>Bacteria</taxon>
        <taxon>Pseudomonadati</taxon>
        <taxon>Pseudomonadota</taxon>
        <taxon>Alphaproteobacteria</taxon>
        <taxon>Sphingomonadales</taxon>
        <taxon>Sphingomonadaceae</taxon>
        <taxon>Sphingorhabdus</taxon>
    </lineage>
</organism>
<keyword evidence="3" id="KW-1185">Reference proteome</keyword>
<gene>
    <name evidence="2" type="ORF">EUU25_10045</name>
</gene>
<evidence type="ECO:0000313" key="3">
    <source>
        <dbReference type="Proteomes" id="UP000428803"/>
    </source>
</evidence>
<keyword evidence="1" id="KW-0732">Signal</keyword>
<evidence type="ECO:0000256" key="1">
    <source>
        <dbReference type="SAM" id="SignalP"/>
    </source>
</evidence>
<dbReference type="AlphaFoldDB" id="A0A6I6L9Y8"/>
<accession>A0A6I6L9Y8</accession>
<dbReference type="EMBL" id="CP035733">
    <property type="protein sequence ID" value="QGY80927.1"/>
    <property type="molecule type" value="Genomic_DNA"/>
</dbReference>